<evidence type="ECO:0000256" key="2">
    <source>
        <dbReference type="SAM" id="SignalP"/>
    </source>
</evidence>
<protein>
    <recommendedName>
        <fullName evidence="5">Ubiquitin 3 binding protein But2 C-terminal domain-containing protein</fullName>
    </recommendedName>
</protein>
<reference evidence="3 4" key="1">
    <citation type="journal article" date="2015" name="BMC Genomics">
        <title>Gene expression during zombie ant biting behavior reflects the complexity underlying fungal parasitic behavioral manipulation.</title>
        <authorList>
            <person name="de Bekker C."/>
            <person name="Ohm R.A."/>
            <person name="Loreto R.G."/>
            <person name="Sebastian A."/>
            <person name="Albert I."/>
            <person name="Merrow M."/>
            <person name="Brachmann A."/>
            <person name="Hughes D.P."/>
        </authorList>
    </citation>
    <scope>NUCLEOTIDE SEQUENCE [LARGE SCALE GENOMIC DNA]</scope>
    <source>
        <strain evidence="3 4">SC16a</strain>
    </source>
</reference>
<comment type="caution">
    <text evidence="3">The sequence shown here is derived from an EMBL/GenBank/DDBJ whole genome shotgun (WGS) entry which is preliminary data.</text>
</comment>
<dbReference type="EMBL" id="LAZP02000200">
    <property type="protein sequence ID" value="PFH59430.1"/>
    <property type="molecule type" value="Genomic_DNA"/>
</dbReference>
<reference evidence="3 4" key="2">
    <citation type="journal article" date="2017" name="Sci. Rep.">
        <title>Ant-infecting Ophiocordyceps genomes reveal a high diversity of potential behavioral manipulation genes and a possible major role for enterotoxins.</title>
        <authorList>
            <person name="de Bekker C."/>
            <person name="Ohm R.A."/>
            <person name="Evans H.C."/>
            <person name="Brachmann A."/>
            <person name="Hughes D.P."/>
        </authorList>
    </citation>
    <scope>NUCLEOTIDE SEQUENCE [LARGE SCALE GENOMIC DNA]</scope>
    <source>
        <strain evidence="3 4">SC16a</strain>
    </source>
</reference>
<evidence type="ECO:0008006" key="5">
    <source>
        <dbReference type="Google" id="ProtNLM"/>
    </source>
</evidence>
<proteinExistence type="predicted"/>
<name>A0A2A9PEW8_OPHUN</name>
<dbReference type="AlphaFoldDB" id="A0A2A9PEW8"/>
<evidence type="ECO:0000256" key="1">
    <source>
        <dbReference type="SAM" id="MobiDB-lite"/>
    </source>
</evidence>
<feature type="signal peptide" evidence="2">
    <location>
        <begin position="1"/>
        <end position="16"/>
    </location>
</feature>
<keyword evidence="2" id="KW-0732">Signal</keyword>
<gene>
    <name evidence="3" type="ORF">XA68_12407</name>
</gene>
<feature type="region of interest" description="Disordered" evidence="1">
    <location>
        <begin position="100"/>
        <end position="130"/>
    </location>
</feature>
<feature type="compositionally biased region" description="Polar residues" evidence="1">
    <location>
        <begin position="100"/>
        <end position="113"/>
    </location>
</feature>
<evidence type="ECO:0000313" key="4">
    <source>
        <dbReference type="Proteomes" id="UP000037136"/>
    </source>
</evidence>
<evidence type="ECO:0000313" key="3">
    <source>
        <dbReference type="EMBL" id="PFH59430.1"/>
    </source>
</evidence>
<sequence>MLPAAFLLAAIPAVMGTPPANASDASFPPANSERMRLTAMTKWFTLSAQPFIPGRPSKTVNNSIQVDFIRLVRGMKVTPYWKESTPCHYPLVLEAINQTPLEKQRRPNATSSDAAGKGKKRNEDRPTNNTAVAQRNGSAIATPFYLHPIQKQIYADINSSSHVALVKTNPPPGVGPQVVELVCDPVYEGVAFKKIIFGAKGPELDNQPGVFFACPSPAPKSLSSEAPPIYLQWSTTGPPLGRSCVPLRMIAEKAPNPQDRSKDWSMACDYITVDGECKIH</sequence>
<dbReference type="Proteomes" id="UP000037136">
    <property type="component" value="Unassembled WGS sequence"/>
</dbReference>
<accession>A0A2A9PEW8</accession>
<organism evidence="3 4">
    <name type="scientific">Ophiocordyceps unilateralis</name>
    <name type="common">Zombie-ant fungus</name>
    <name type="synonym">Torrubia unilateralis</name>
    <dbReference type="NCBI Taxonomy" id="268505"/>
    <lineage>
        <taxon>Eukaryota</taxon>
        <taxon>Fungi</taxon>
        <taxon>Dikarya</taxon>
        <taxon>Ascomycota</taxon>
        <taxon>Pezizomycotina</taxon>
        <taxon>Sordariomycetes</taxon>
        <taxon>Hypocreomycetidae</taxon>
        <taxon>Hypocreales</taxon>
        <taxon>Ophiocordycipitaceae</taxon>
        <taxon>Ophiocordyceps</taxon>
    </lineage>
</organism>
<feature type="chain" id="PRO_5013310012" description="Ubiquitin 3 binding protein But2 C-terminal domain-containing protein" evidence="2">
    <location>
        <begin position="17"/>
        <end position="280"/>
    </location>
</feature>
<keyword evidence="4" id="KW-1185">Reference proteome</keyword>